<dbReference type="Proteomes" id="UP001164929">
    <property type="component" value="Chromosome 10"/>
</dbReference>
<proteinExistence type="predicted"/>
<accession>A0AAD6MBL3</accession>
<feature type="region of interest" description="Disordered" evidence="1">
    <location>
        <begin position="1"/>
        <end position="20"/>
    </location>
</feature>
<sequence>MKSRNVPQRPSPPATASQQIHAKARRIFIFAIINLFAGSTQTSPHSSEFARLNR</sequence>
<organism evidence="2 3">
    <name type="scientific">Populus alba x Populus x berolinensis</name>
    <dbReference type="NCBI Taxonomy" id="444605"/>
    <lineage>
        <taxon>Eukaryota</taxon>
        <taxon>Viridiplantae</taxon>
        <taxon>Streptophyta</taxon>
        <taxon>Embryophyta</taxon>
        <taxon>Tracheophyta</taxon>
        <taxon>Spermatophyta</taxon>
        <taxon>Magnoliopsida</taxon>
        <taxon>eudicotyledons</taxon>
        <taxon>Gunneridae</taxon>
        <taxon>Pentapetalae</taxon>
        <taxon>rosids</taxon>
        <taxon>fabids</taxon>
        <taxon>Malpighiales</taxon>
        <taxon>Salicaceae</taxon>
        <taxon>Saliceae</taxon>
        <taxon>Populus</taxon>
    </lineage>
</organism>
<dbReference type="EMBL" id="JAQIZT010000010">
    <property type="protein sequence ID" value="KAJ6982513.1"/>
    <property type="molecule type" value="Genomic_DNA"/>
</dbReference>
<name>A0AAD6MBL3_9ROSI</name>
<protein>
    <submittedName>
        <fullName evidence="2">Uncharacterized protein</fullName>
    </submittedName>
</protein>
<gene>
    <name evidence="2" type="ORF">NC653_025583</name>
</gene>
<keyword evidence="3" id="KW-1185">Reference proteome</keyword>
<evidence type="ECO:0000256" key="1">
    <source>
        <dbReference type="SAM" id="MobiDB-lite"/>
    </source>
</evidence>
<dbReference type="AlphaFoldDB" id="A0AAD6MBL3"/>
<comment type="caution">
    <text evidence="2">The sequence shown here is derived from an EMBL/GenBank/DDBJ whole genome shotgun (WGS) entry which is preliminary data.</text>
</comment>
<evidence type="ECO:0000313" key="3">
    <source>
        <dbReference type="Proteomes" id="UP001164929"/>
    </source>
</evidence>
<evidence type="ECO:0000313" key="2">
    <source>
        <dbReference type="EMBL" id="KAJ6982513.1"/>
    </source>
</evidence>
<reference evidence="2" key="1">
    <citation type="journal article" date="2023" name="Mol. Ecol. Resour.">
        <title>Chromosome-level genome assembly of a triploid poplar Populus alba 'Berolinensis'.</title>
        <authorList>
            <person name="Chen S."/>
            <person name="Yu Y."/>
            <person name="Wang X."/>
            <person name="Wang S."/>
            <person name="Zhang T."/>
            <person name="Zhou Y."/>
            <person name="He R."/>
            <person name="Meng N."/>
            <person name="Wang Y."/>
            <person name="Liu W."/>
            <person name="Liu Z."/>
            <person name="Liu J."/>
            <person name="Guo Q."/>
            <person name="Huang H."/>
            <person name="Sederoff R.R."/>
            <person name="Wang G."/>
            <person name="Qu G."/>
            <person name="Chen S."/>
        </authorList>
    </citation>
    <scope>NUCLEOTIDE SEQUENCE</scope>
    <source>
        <strain evidence="2">SC-2020</strain>
    </source>
</reference>